<dbReference type="OrthoDB" id="496281at2759"/>
<accession>A0A834LC90</accession>
<organism evidence="1 2">
    <name type="scientific">Rhododendron simsii</name>
    <name type="common">Sims's rhododendron</name>
    <dbReference type="NCBI Taxonomy" id="118357"/>
    <lineage>
        <taxon>Eukaryota</taxon>
        <taxon>Viridiplantae</taxon>
        <taxon>Streptophyta</taxon>
        <taxon>Embryophyta</taxon>
        <taxon>Tracheophyta</taxon>
        <taxon>Spermatophyta</taxon>
        <taxon>Magnoliopsida</taxon>
        <taxon>eudicotyledons</taxon>
        <taxon>Gunneridae</taxon>
        <taxon>Pentapetalae</taxon>
        <taxon>asterids</taxon>
        <taxon>Ericales</taxon>
        <taxon>Ericaceae</taxon>
        <taxon>Ericoideae</taxon>
        <taxon>Rhodoreae</taxon>
        <taxon>Rhododendron</taxon>
    </lineage>
</organism>
<dbReference type="PANTHER" id="PTHR34133">
    <property type="entry name" value="OS07G0633000 PROTEIN"/>
    <property type="match status" value="1"/>
</dbReference>
<proteinExistence type="predicted"/>
<sequence>MGEVVLTVLTCYKSFLFKRNGVKRGGLELKGKRLPLNPSKLQCRVGELTRSESRSPLIIKNQITKPATYSSRISTDIPLYESPTQMAVAYWCTDSEASFDDYLENKTRVVEAIFPDKRRSQRLNEEEWRIEMLPLQILLLTAWPVIDMRVRCKSQGIGYPPGIPQDISKVVELDIIRWELQGLDDILKPSEFSLCVKGSFYPERHGAESQLKGQLQMDINFDLPPVISWIAEDVRFRVVESGLKRLVENMKHKVNDSLLADYSKFKEEKLKAKFELLSASPVIGSESWN</sequence>
<comment type="caution">
    <text evidence="1">The sequence shown here is derived from an EMBL/GenBank/DDBJ whole genome shotgun (WGS) entry which is preliminary data.</text>
</comment>
<evidence type="ECO:0000313" key="2">
    <source>
        <dbReference type="Proteomes" id="UP000626092"/>
    </source>
</evidence>
<dbReference type="Proteomes" id="UP000626092">
    <property type="component" value="Unassembled WGS sequence"/>
</dbReference>
<keyword evidence="2" id="KW-1185">Reference proteome</keyword>
<reference evidence="1" key="1">
    <citation type="submission" date="2019-11" db="EMBL/GenBank/DDBJ databases">
        <authorList>
            <person name="Liu Y."/>
            <person name="Hou J."/>
            <person name="Li T.-Q."/>
            <person name="Guan C.-H."/>
            <person name="Wu X."/>
            <person name="Wu H.-Z."/>
            <person name="Ling F."/>
            <person name="Zhang R."/>
            <person name="Shi X.-G."/>
            <person name="Ren J.-P."/>
            <person name="Chen E.-F."/>
            <person name="Sun J.-M."/>
        </authorList>
    </citation>
    <scope>NUCLEOTIDE SEQUENCE</scope>
    <source>
        <strain evidence="1">Adult_tree_wgs_1</strain>
        <tissue evidence="1">Leaves</tissue>
    </source>
</reference>
<protein>
    <recommendedName>
        <fullName evidence="3">DUF1997 family protein</fullName>
    </recommendedName>
</protein>
<evidence type="ECO:0000313" key="1">
    <source>
        <dbReference type="EMBL" id="KAF7129347.1"/>
    </source>
</evidence>
<dbReference type="PANTHER" id="PTHR34133:SF8">
    <property type="entry name" value="OS07G0633000 PROTEIN"/>
    <property type="match status" value="1"/>
</dbReference>
<name>A0A834LC90_RHOSS</name>
<dbReference type="EMBL" id="WJXA01000010">
    <property type="protein sequence ID" value="KAF7129347.1"/>
    <property type="molecule type" value="Genomic_DNA"/>
</dbReference>
<evidence type="ECO:0008006" key="3">
    <source>
        <dbReference type="Google" id="ProtNLM"/>
    </source>
</evidence>
<gene>
    <name evidence="1" type="ORF">RHSIM_Rhsim10G0035900</name>
</gene>
<dbReference type="Pfam" id="PF09366">
    <property type="entry name" value="DUF1997"/>
    <property type="match status" value="1"/>
</dbReference>
<dbReference type="InterPro" id="IPR018971">
    <property type="entry name" value="DUF1997"/>
</dbReference>
<dbReference type="AlphaFoldDB" id="A0A834LC90"/>